<comment type="similarity">
    <text evidence="1 8">Belongs to the RdRP family.</text>
</comment>
<evidence type="ECO:0000313" key="11">
    <source>
        <dbReference type="EMBL" id="KAF2312953.1"/>
    </source>
</evidence>
<comment type="catalytic activity">
    <reaction evidence="7 8">
        <text>RNA(n) + a ribonucleoside 5'-triphosphate = RNA(n+1) + diphosphate</text>
        <dbReference type="Rhea" id="RHEA:21248"/>
        <dbReference type="Rhea" id="RHEA-COMP:14527"/>
        <dbReference type="Rhea" id="RHEA-COMP:17342"/>
        <dbReference type="ChEBI" id="CHEBI:33019"/>
        <dbReference type="ChEBI" id="CHEBI:61557"/>
        <dbReference type="ChEBI" id="CHEBI:140395"/>
        <dbReference type="EC" id="2.7.7.48"/>
    </reaction>
</comment>
<dbReference type="Proteomes" id="UP000467840">
    <property type="component" value="Chromosome 15"/>
</dbReference>
<evidence type="ECO:0000256" key="7">
    <source>
        <dbReference type="ARBA" id="ARBA00048744"/>
    </source>
</evidence>
<evidence type="ECO:0000256" key="8">
    <source>
        <dbReference type="RuleBase" id="RU363098"/>
    </source>
</evidence>
<keyword evidence="12" id="KW-1185">Reference proteome</keyword>
<dbReference type="Pfam" id="PF05183">
    <property type="entry name" value="RdRP"/>
    <property type="match status" value="2"/>
</dbReference>
<dbReference type="EC" id="2.7.7.48" evidence="8"/>
<accession>A0A6A6MKR6</accession>
<keyword evidence="2 8" id="KW-0696">RNA-directed RNA polymerase</keyword>
<evidence type="ECO:0000259" key="9">
    <source>
        <dbReference type="Pfam" id="PF05183"/>
    </source>
</evidence>
<comment type="caution">
    <text evidence="11">The sequence shown here is derived from an EMBL/GenBank/DDBJ whole genome shotgun (WGS) entry which is preliminary data.</text>
</comment>
<dbReference type="InterPro" id="IPR007855">
    <property type="entry name" value="RDRP"/>
</dbReference>
<sequence>MCKYESENTKLDVLAYSKYQPCFLNRQLITLLSTLGVPDYIFEKKQREAVDQLNAMLTDPLRAQEALDLMSPGEIANILKEMLLCGYKPDAEPFLSMMLQTFRASKLLDLRMKTRIFLPNGRSMMGCLDETRTLEYGQVFVQFSGTRHMQLYDTSNMFGGSGSDQHFVIEGKVVVAKNPCLHPGDVRVLRLPHSEYINLSAMSVFEILMHNRVIEYLYYDAALIDYLYYDAAFIDYLYYDAALIDYLPHPNECSGSDLDGDIYFVCWDKGLIPHEQIAPMDYTPEPTMLLDHDVTIEEVEEYFTNYIVNDSLGIISNAHTVFADREHYKAMSAPCIELARKFSIAVDFPKTGVPAVIPPHLFVKEYPDFMEKPDKPTYESQNVIGKLFREVRDIAPHASSIKSFTKEVEEQCYDSDMEVDGFEDYIDDAFYYKSSYDFKLGNHMDYYGIRTEAEILSGNIMKMSKSFTRRRDAEAIGMAVRSLRKEARSWFNEKGSGVDSEADDVYAKASAWYYVTYHPSYWGCYNEGMGRDHFLSFPCVYDKLIEIKRNKASIRRSLHLSSLERQFNLGLQLS</sequence>
<evidence type="ECO:0000256" key="3">
    <source>
        <dbReference type="ARBA" id="ARBA00022679"/>
    </source>
</evidence>
<keyword evidence="6 8" id="KW-0943">RNA-mediated gene silencing</keyword>
<dbReference type="PANTHER" id="PTHR23079">
    <property type="entry name" value="RNA-DEPENDENT RNA POLYMERASE"/>
    <property type="match status" value="1"/>
</dbReference>
<evidence type="ECO:0000256" key="4">
    <source>
        <dbReference type="ARBA" id="ARBA00022695"/>
    </source>
</evidence>
<evidence type="ECO:0000256" key="2">
    <source>
        <dbReference type="ARBA" id="ARBA00022484"/>
    </source>
</evidence>
<feature type="domain" description="RDRP core" evidence="9">
    <location>
        <begin position="1"/>
        <end position="191"/>
    </location>
</feature>
<evidence type="ECO:0000256" key="5">
    <source>
        <dbReference type="ARBA" id="ARBA00022884"/>
    </source>
</evidence>
<feature type="domain" description="RDRP C-terminal head" evidence="10">
    <location>
        <begin position="413"/>
        <end position="552"/>
    </location>
</feature>
<proteinExistence type="inferred from homology"/>
<evidence type="ECO:0000313" key="12">
    <source>
        <dbReference type="Proteomes" id="UP000467840"/>
    </source>
</evidence>
<comment type="function">
    <text evidence="8">Probably involved in the RNA silencing pathway and required for the generation of small interfering RNAs (siRNAs).</text>
</comment>
<dbReference type="InterPro" id="IPR057596">
    <property type="entry name" value="RDRP_core"/>
</dbReference>
<gene>
    <name evidence="11" type="ORF">GH714_002076</name>
</gene>
<evidence type="ECO:0000259" key="10">
    <source>
        <dbReference type="Pfam" id="PF26253"/>
    </source>
</evidence>
<dbReference type="GO" id="GO:0031380">
    <property type="term" value="C:nuclear RNA-directed RNA polymerase complex"/>
    <property type="evidence" value="ECO:0007669"/>
    <property type="project" value="TreeGrafter"/>
</dbReference>
<dbReference type="EMBL" id="JAAGAX010000005">
    <property type="protein sequence ID" value="KAF2312953.1"/>
    <property type="molecule type" value="Genomic_DNA"/>
</dbReference>
<dbReference type="GO" id="GO:0003723">
    <property type="term" value="F:RNA binding"/>
    <property type="evidence" value="ECO:0007669"/>
    <property type="project" value="UniProtKB-KW"/>
</dbReference>
<dbReference type="GO" id="GO:0003968">
    <property type="term" value="F:RNA-directed RNA polymerase activity"/>
    <property type="evidence" value="ECO:0007669"/>
    <property type="project" value="UniProtKB-KW"/>
</dbReference>
<protein>
    <recommendedName>
        <fullName evidence="8">RNA-dependent RNA polymerase</fullName>
        <ecNumber evidence="8">2.7.7.48</ecNumber>
    </recommendedName>
</protein>
<keyword evidence="5 8" id="KW-0694">RNA-binding</keyword>
<feature type="domain" description="RDRP core" evidence="9">
    <location>
        <begin position="248"/>
        <end position="391"/>
    </location>
</feature>
<evidence type="ECO:0000256" key="1">
    <source>
        <dbReference type="ARBA" id="ARBA00005762"/>
    </source>
</evidence>
<dbReference type="GO" id="GO:0030422">
    <property type="term" value="P:siRNA processing"/>
    <property type="evidence" value="ECO:0007669"/>
    <property type="project" value="TreeGrafter"/>
</dbReference>
<keyword evidence="3 8" id="KW-0808">Transferase</keyword>
<dbReference type="InterPro" id="IPR058752">
    <property type="entry name" value="RDRP_C_head"/>
</dbReference>
<organism evidence="11 12">
    <name type="scientific">Hevea brasiliensis</name>
    <name type="common">Para rubber tree</name>
    <name type="synonym">Siphonia brasiliensis</name>
    <dbReference type="NCBI Taxonomy" id="3981"/>
    <lineage>
        <taxon>Eukaryota</taxon>
        <taxon>Viridiplantae</taxon>
        <taxon>Streptophyta</taxon>
        <taxon>Embryophyta</taxon>
        <taxon>Tracheophyta</taxon>
        <taxon>Spermatophyta</taxon>
        <taxon>Magnoliopsida</taxon>
        <taxon>eudicotyledons</taxon>
        <taxon>Gunneridae</taxon>
        <taxon>Pentapetalae</taxon>
        <taxon>rosids</taxon>
        <taxon>fabids</taxon>
        <taxon>Malpighiales</taxon>
        <taxon>Euphorbiaceae</taxon>
        <taxon>Crotonoideae</taxon>
        <taxon>Micrandreae</taxon>
        <taxon>Hevea</taxon>
    </lineage>
</organism>
<dbReference type="Pfam" id="PF26253">
    <property type="entry name" value="RdRP_head"/>
    <property type="match status" value="1"/>
</dbReference>
<evidence type="ECO:0000256" key="6">
    <source>
        <dbReference type="ARBA" id="ARBA00023158"/>
    </source>
</evidence>
<reference evidence="11 12" key="1">
    <citation type="journal article" date="2020" name="Mol. Plant">
        <title>The Chromosome-Based Rubber Tree Genome Provides New Insights into Spurge Genome Evolution and Rubber Biosynthesis.</title>
        <authorList>
            <person name="Liu J."/>
            <person name="Shi C."/>
            <person name="Shi C.C."/>
            <person name="Li W."/>
            <person name="Zhang Q.J."/>
            <person name="Zhang Y."/>
            <person name="Li K."/>
            <person name="Lu H.F."/>
            <person name="Shi C."/>
            <person name="Zhu S.T."/>
            <person name="Xiao Z.Y."/>
            <person name="Nan H."/>
            <person name="Yue Y."/>
            <person name="Zhu X.G."/>
            <person name="Wu Y."/>
            <person name="Hong X.N."/>
            <person name="Fan G.Y."/>
            <person name="Tong Y."/>
            <person name="Zhang D."/>
            <person name="Mao C.L."/>
            <person name="Liu Y.L."/>
            <person name="Hao S.J."/>
            <person name="Liu W.Q."/>
            <person name="Lv M.Q."/>
            <person name="Zhang H.B."/>
            <person name="Liu Y."/>
            <person name="Hu-Tang G.R."/>
            <person name="Wang J.P."/>
            <person name="Wang J.H."/>
            <person name="Sun Y.H."/>
            <person name="Ni S.B."/>
            <person name="Chen W.B."/>
            <person name="Zhang X.C."/>
            <person name="Jiao Y.N."/>
            <person name="Eichler E.E."/>
            <person name="Li G.H."/>
            <person name="Liu X."/>
            <person name="Gao L.Z."/>
        </authorList>
    </citation>
    <scope>NUCLEOTIDE SEQUENCE [LARGE SCALE GENOMIC DNA]</scope>
    <source>
        <strain evidence="12">cv. GT1</strain>
        <tissue evidence="11">Leaf</tissue>
    </source>
</reference>
<keyword evidence="4 8" id="KW-0548">Nucleotidyltransferase</keyword>
<dbReference type="PANTHER" id="PTHR23079:SF1">
    <property type="entry name" value="RNA-DEPENDENT RNA POLYMERASE 1"/>
    <property type="match status" value="1"/>
</dbReference>
<name>A0A6A6MKR6_HEVBR</name>
<dbReference type="AlphaFoldDB" id="A0A6A6MKR6"/>